<evidence type="ECO:0000256" key="3">
    <source>
        <dbReference type="ARBA" id="ARBA00022448"/>
    </source>
</evidence>
<evidence type="ECO:0000256" key="1">
    <source>
        <dbReference type="ARBA" id="ARBA00004651"/>
    </source>
</evidence>
<dbReference type="InterPro" id="IPR037294">
    <property type="entry name" value="ABC_BtuC-like"/>
</dbReference>
<dbReference type="FunFam" id="1.10.3470.10:FF:000001">
    <property type="entry name" value="Vitamin B12 ABC transporter permease BtuC"/>
    <property type="match status" value="1"/>
</dbReference>
<evidence type="ECO:0000313" key="10">
    <source>
        <dbReference type="Proteomes" id="UP000182737"/>
    </source>
</evidence>
<keyword evidence="3" id="KW-0813">Transport</keyword>
<evidence type="ECO:0000256" key="5">
    <source>
        <dbReference type="ARBA" id="ARBA00022692"/>
    </source>
</evidence>
<dbReference type="Pfam" id="PF01032">
    <property type="entry name" value="FecCD"/>
    <property type="match status" value="1"/>
</dbReference>
<evidence type="ECO:0000256" key="8">
    <source>
        <dbReference type="SAM" id="Phobius"/>
    </source>
</evidence>
<sequence>MLGAEKVSLAAVFGQGDKFDNIILWQLRLPRVLLVFLTGLLLGGSGAVFQLFFRNPLAEPGIMGISSGATLGAVIASIVPGVMALTGKGGVGAYISPVNLCAFAGALVAGLLVTSLAFSRGGKSSSVMLLLCGTALGTLYSSISSMLLLTCNKELHSIYTWILGSFNGRGWNEILFILLPSAVSIILMCLVARPLDLLTGGEKSAAALGVEVNKLRVLVLLCGALAVSAAVCAGGTIGFVGLIAPHIVRKFLGPRARTLVPFSMIFGATLLLLSDTFARVVIAPGELPAGIITSILGVPFFLTLCLGGKK</sequence>
<proteinExistence type="inferred from homology"/>
<dbReference type="GO" id="GO:0022857">
    <property type="term" value="F:transmembrane transporter activity"/>
    <property type="evidence" value="ECO:0007669"/>
    <property type="project" value="InterPro"/>
</dbReference>
<evidence type="ECO:0000256" key="7">
    <source>
        <dbReference type="ARBA" id="ARBA00023136"/>
    </source>
</evidence>
<dbReference type="AlphaFoldDB" id="A0A1I3MQB0"/>
<reference evidence="10" key="1">
    <citation type="submission" date="2016-10" db="EMBL/GenBank/DDBJ databases">
        <authorList>
            <person name="Varghese N."/>
            <person name="Submissions S."/>
        </authorList>
    </citation>
    <scope>NUCLEOTIDE SEQUENCE [LARGE SCALE GENOMIC DNA]</scope>
    <source>
        <strain evidence="10">XBD1002</strain>
    </source>
</reference>
<feature type="transmembrane region" description="Helical" evidence="8">
    <location>
        <begin position="288"/>
        <end position="307"/>
    </location>
</feature>
<dbReference type="Proteomes" id="UP000182737">
    <property type="component" value="Unassembled WGS sequence"/>
</dbReference>
<keyword evidence="10" id="KW-1185">Reference proteome</keyword>
<accession>A0A1I3MQB0</accession>
<dbReference type="InterPro" id="IPR000522">
    <property type="entry name" value="ABC_transptr_permease_BtuC"/>
</dbReference>
<comment type="subcellular location">
    <subcellularLocation>
        <location evidence="1">Cell membrane</location>
        <topology evidence="1">Multi-pass membrane protein</topology>
    </subcellularLocation>
</comment>
<feature type="transmembrane region" description="Helical" evidence="8">
    <location>
        <begin position="170"/>
        <end position="195"/>
    </location>
</feature>
<keyword evidence="5 8" id="KW-0812">Transmembrane</keyword>
<dbReference type="GO" id="GO:0005886">
    <property type="term" value="C:plasma membrane"/>
    <property type="evidence" value="ECO:0007669"/>
    <property type="project" value="UniProtKB-SubCell"/>
</dbReference>
<dbReference type="PANTHER" id="PTHR30472">
    <property type="entry name" value="FERRIC ENTEROBACTIN TRANSPORT SYSTEM PERMEASE PROTEIN"/>
    <property type="match status" value="1"/>
</dbReference>
<dbReference type="Gene3D" id="1.10.3470.10">
    <property type="entry name" value="ABC transporter involved in vitamin B12 uptake, BtuC"/>
    <property type="match status" value="1"/>
</dbReference>
<feature type="transmembrane region" description="Helical" evidence="8">
    <location>
        <begin position="32"/>
        <end position="53"/>
    </location>
</feature>
<dbReference type="EMBL" id="FORI01000010">
    <property type="protein sequence ID" value="SFI99314.1"/>
    <property type="molecule type" value="Genomic_DNA"/>
</dbReference>
<feature type="transmembrane region" description="Helical" evidence="8">
    <location>
        <begin position="98"/>
        <end position="119"/>
    </location>
</feature>
<dbReference type="CDD" id="cd06550">
    <property type="entry name" value="TM_ABC_iron-siderophores_like"/>
    <property type="match status" value="1"/>
</dbReference>
<feature type="transmembrane region" description="Helical" evidence="8">
    <location>
        <begin position="65"/>
        <end position="86"/>
    </location>
</feature>
<protein>
    <submittedName>
        <fullName evidence="9">Iron complex transport system permease protein</fullName>
    </submittedName>
</protein>
<dbReference type="PANTHER" id="PTHR30472:SF25">
    <property type="entry name" value="ABC TRANSPORTER PERMEASE PROTEIN MJ0876-RELATED"/>
    <property type="match status" value="1"/>
</dbReference>
<evidence type="ECO:0000256" key="2">
    <source>
        <dbReference type="ARBA" id="ARBA00007935"/>
    </source>
</evidence>
<feature type="transmembrane region" description="Helical" evidence="8">
    <location>
        <begin position="260"/>
        <end position="282"/>
    </location>
</feature>
<dbReference type="SUPFAM" id="SSF81345">
    <property type="entry name" value="ABC transporter involved in vitamin B12 uptake, BtuC"/>
    <property type="match status" value="1"/>
</dbReference>
<feature type="transmembrane region" description="Helical" evidence="8">
    <location>
        <begin position="215"/>
        <end position="248"/>
    </location>
</feature>
<comment type="similarity">
    <text evidence="2">Belongs to the binding-protein-dependent transport system permease family. FecCD subfamily.</text>
</comment>
<organism evidence="9 10">
    <name type="scientific">Treponema bryantii</name>
    <dbReference type="NCBI Taxonomy" id="163"/>
    <lineage>
        <taxon>Bacteria</taxon>
        <taxon>Pseudomonadati</taxon>
        <taxon>Spirochaetota</taxon>
        <taxon>Spirochaetia</taxon>
        <taxon>Spirochaetales</taxon>
        <taxon>Treponemataceae</taxon>
        <taxon>Treponema</taxon>
    </lineage>
</organism>
<feature type="transmembrane region" description="Helical" evidence="8">
    <location>
        <begin position="125"/>
        <end position="149"/>
    </location>
</feature>
<evidence type="ECO:0000256" key="6">
    <source>
        <dbReference type="ARBA" id="ARBA00022989"/>
    </source>
</evidence>
<evidence type="ECO:0000313" key="9">
    <source>
        <dbReference type="EMBL" id="SFI99314.1"/>
    </source>
</evidence>
<keyword evidence="4" id="KW-1003">Cell membrane</keyword>
<gene>
    <name evidence="9" type="ORF">SAMN04487775_11049</name>
</gene>
<keyword evidence="6 8" id="KW-1133">Transmembrane helix</keyword>
<evidence type="ECO:0000256" key="4">
    <source>
        <dbReference type="ARBA" id="ARBA00022475"/>
    </source>
</evidence>
<keyword evidence="7 8" id="KW-0472">Membrane</keyword>
<name>A0A1I3MQB0_9SPIR</name>